<evidence type="ECO:0000313" key="3">
    <source>
        <dbReference type="EMBL" id="KAJ8756114.1"/>
    </source>
</evidence>
<keyword evidence="4" id="KW-1185">Reference proteome</keyword>
<feature type="compositionally biased region" description="Basic and acidic residues" evidence="1">
    <location>
        <begin position="309"/>
        <end position="318"/>
    </location>
</feature>
<feature type="compositionally biased region" description="Acidic residues" evidence="1">
    <location>
        <begin position="296"/>
        <end position="308"/>
    </location>
</feature>
<dbReference type="InterPro" id="IPR009210">
    <property type="entry name" value="ASCC1"/>
</dbReference>
<dbReference type="SUPFAM" id="SSF55144">
    <property type="entry name" value="LigT-like"/>
    <property type="match status" value="1"/>
</dbReference>
<gene>
    <name evidence="3" type="ORF">K2173_024661</name>
</gene>
<dbReference type="PANTHER" id="PTHR13360:SF1">
    <property type="entry name" value="ACTIVATING SIGNAL COINTEGRATOR 1 COMPLEX SUBUNIT 1"/>
    <property type="match status" value="1"/>
</dbReference>
<proteinExistence type="predicted"/>
<sequence>MVGFLLFPDNLTKLITSSSHAKAEPLNCFQRYRSYHTLRVSKKKGGTEYLLVDMDGIKKRKTISHFGRPVSSIVEESQIRDATVELEDKIQSAQCGLSTSSISQCEQEIAEVSEPAASLNSSALEDNVQHGALQGESVLPSDKCSVTVEVAASLIRFVKGKGHLSLHMVVVGVVPTLQEVVVVISFPSVVAVVFIAMVDAFPQLTLPNSPTQNLIPSPTPILYPHMPSSPSSFDSTHSTPTTTVSCLVNIGYSNTEDPNLDYSHFVSLPLAIHPELVEKLTNFQNSILGNKVASDENLDGDSNEDISDSEGKGQELNKPHDVTVEIKVEDEKHMKVDLSSIPFVSYSPKSSNTLALSDTGIDKSIFIRPKTFHLTVLMLKLLNKERVNAAAEVLKSIASDVVDALDNRPVSVQLKGLACMKGSLSKAKVLYATVTETGSEDRLMRACQVIIDAFVKAGLVLEKDAKHTLKLHATVMNVRYRKRNQRRKQDSFDACGIFKKFGTEDWGEYLIREAHLSQIFVFDETGYYHCCASIPFPGSLQVD</sequence>
<dbReference type="Pfam" id="PF10469">
    <property type="entry name" value="AKAP7_NLS"/>
    <property type="match status" value="1"/>
</dbReference>
<dbReference type="GO" id="GO:0005634">
    <property type="term" value="C:nucleus"/>
    <property type="evidence" value="ECO:0007669"/>
    <property type="project" value="TreeGrafter"/>
</dbReference>
<feature type="region of interest" description="Disordered" evidence="1">
    <location>
        <begin position="293"/>
        <end position="318"/>
    </location>
</feature>
<dbReference type="EMBL" id="JAIWQS010000009">
    <property type="protein sequence ID" value="KAJ8756114.1"/>
    <property type="molecule type" value="Genomic_DNA"/>
</dbReference>
<evidence type="ECO:0000259" key="2">
    <source>
        <dbReference type="Pfam" id="PF10469"/>
    </source>
</evidence>
<dbReference type="GO" id="GO:0006355">
    <property type="term" value="P:regulation of DNA-templated transcription"/>
    <property type="evidence" value="ECO:0007669"/>
    <property type="project" value="TreeGrafter"/>
</dbReference>
<dbReference type="Gene3D" id="3.90.1140.10">
    <property type="entry name" value="Cyclic phosphodiesterase"/>
    <property type="match status" value="1"/>
</dbReference>
<evidence type="ECO:0000256" key="1">
    <source>
        <dbReference type="SAM" id="MobiDB-lite"/>
    </source>
</evidence>
<feature type="domain" description="A-kinase anchor protein 7-like phosphoesterase" evidence="2">
    <location>
        <begin position="262"/>
        <end position="536"/>
    </location>
</feature>
<comment type="caution">
    <text evidence="3">The sequence shown here is derived from an EMBL/GenBank/DDBJ whole genome shotgun (WGS) entry which is preliminary data.</text>
</comment>
<protein>
    <recommendedName>
        <fullName evidence="2">A-kinase anchor protein 7-like phosphoesterase domain-containing protein</fullName>
    </recommendedName>
</protein>
<dbReference type="InterPro" id="IPR019510">
    <property type="entry name" value="AKAP7-like_phosphoesterase"/>
</dbReference>
<evidence type="ECO:0000313" key="4">
    <source>
        <dbReference type="Proteomes" id="UP001159364"/>
    </source>
</evidence>
<accession>A0AAV8SW06</accession>
<dbReference type="InterPro" id="IPR009097">
    <property type="entry name" value="Cyclic_Pdiesterase"/>
</dbReference>
<reference evidence="3 4" key="1">
    <citation type="submission" date="2021-09" db="EMBL/GenBank/DDBJ databases">
        <title>Genomic insights and catalytic innovation underlie evolution of tropane alkaloids biosynthesis.</title>
        <authorList>
            <person name="Wang Y.-J."/>
            <person name="Tian T."/>
            <person name="Huang J.-P."/>
            <person name="Huang S.-X."/>
        </authorList>
    </citation>
    <scope>NUCLEOTIDE SEQUENCE [LARGE SCALE GENOMIC DNA]</scope>
    <source>
        <strain evidence="3">KIB-2018</strain>
        <tissue evidence="3">Leaf</tissue>
    </source>
</reference>
<dbReference type="PANTHER" id="PTHR13360">
    <property type="entry name" value="ACTIVATING SIGNAL COINTEGRATOR 1 COMPLEX SUBUNIT 1"/>
    <property type="match status" value="1"/>
</dbReference>
<dbReference type="GO" id="GO:0006307">
    <property type="term" value="P:DNA alkylation repair"/>
    <property type="evidence" value="ECO:0007669"/>
    <property type="project" value="InterPro"/>
</dbReference>
<dbReference type="Proteomes" id="UP001159364">
    <property type="component" value="Linkage Group LG09"/>
</dbReference>
<name>A0AAV8SW06_9ROSI</name>
<organism evidence="3 4">
    <name type="scientific">Erythroxylum novogranatense</name>
    <dbReference type="NCBI Taxonomy" id="1862640"/>
    <lineage>
        <taxon>Eukaryota</taxon>
        <taxon>Viridiplantae</taxon>
        <taxon>Streptophyta</taxon>
        <taxon>Embryophyta</taxon>
        <taxon>Tracheophyta</taxon>
        <taxon>Spermatophyta</taxon>
        <taxon>Magnoliopsida</taxon>
        <taxon>eudicotyledons</taxon>
        <taxon>Gunneridae</taxon>
        <taxon>Pentapetalae</taxon>
        <taxon>rosids</taxon>
        <taxon>fabids</taxon>
        <taxon>Malpighiales</taxon>
        <taxon>Erythroxylaceae</taxon>
        <taxon>Erythroxylum</taxon>
    </lineage>
</organism>
<dbReference type="AlphaFoldDB" id="A0AAV8SW06"/>